<dbReference type="Gene3D" id="3.30.110.10">
    <property type="entry name" value="Translation initiation factor 3 (IF-3), C-terminal domain"/>
    <property type="match status" value="1"/>
</dbReference>
<dbReference type="PANTHER" id="PTHR10938">
    <property type="entry name" value="TRANSLATION INITIATION FACTOR IF-3"/>
    <property type="match status" value="1"/>
</dbReference>
<evidence type="ECO:0000313" key="8">
    <source>
        <dbReference type="Proteomes" id="UP000176952"/>
    </source>
</evidence>
<keyword evidence="3" id="KW-0648">Protein biosynthesis</keyword>
<dbReference type="InterPro" id="IPR036787">
    <property type="entry name" value="T_IF-3_N_sf"/>
</dbReference>
<gene>
    <name evidence="7" type="ORF">A3F54_05485</name>
</gene>
<feature type="domain" description="Translation initiation factor 3 N-terminal" evidence="6">
    <location>
        <begin position="8"/>
        <end position="76"/>
    </location>
</feature>
<dbReference type="AlphaFoldDB" id="A0A1G2B5V8"/>
<evidence type="ECO:0000256" key="2">
    <source>
        <dbReference type="ARBA" id="ARBA00022540"/>
    </source>
</evidence>
<dbReference type="PANTHER" id="PTHR10938:SF0">
    <property type="entry name" value="TRANSLATION INITIATION FACTOR IF-3, MITOCHONDRIAL"/>
    <property type="match status" value="1"/>
</dbReference>
<sequence length="169" mass="19227">MSSKKFPVNGGIRAPQVFLIDDQGQRVGVVPLHEAMRLAQEKHLDLVAVSPRSEPPVCKIIDFGRFMYKQDKEDRKTRARGKKTELKGIRLTLKMGAHDEDVRRKQAQKFLDNGDKVKIEMILRGREKARVDMAVERIEAFRDSLEGNVAAEDKIGRQGGRLSVTIYKK</sequence>
<evidence type="ECO:0000256" key="1">
    <source>
        <dbReference type="ARBA" id="ARBA00005439"/>
    </source>
</evidence>
<evidence type="ECO:0000256" key="3">
    <source>
        <dbReference type="ARBA" id="ARBA00022917"/>
    </source>
</evidence>
<dbReference type="InterPro" id="IPR019814">
    <property type="entry name" value="Translation_initiation_fac_3_N"/>
</dbReference>
<organism evidence="7 8">
    <name type="scientific">Candidatus Kerfeldbacteria bacterium RIFCSPHIGHO2_12_FULL_48_17</name>
    <dbReference type="NCBI Taxonomy" id="1798542"/>
    <lineage>
        <taxon>Bacteria</taxon>
        <taxon>Candidatus Kerfeldiibacteriota</taxon>
    </lineage>
</organism>
<feature type="domain" description="Translation initiation factor 3 C-terminal" evidence="5">
    <location>
        <begin position="85"/>
        <end position="166"/>
    </location>
</feature>
<dbReference type="GO" id="GO:0005829">
    <property type="term" value="C:cytosol"/>
    <property type="evidence" value="ECO:0007669"/>
    <property type="project" value="TreeGrafter"/>
</dbReference>
<dbReference type="STRING" id="1798542.A3F54_05485"/>
<dbReference type="InterPro" id="IPR001288">
    <property type="entry name" value="Translation_initiation_fac_3"/>
</dbReference>
<name>A0A1G2B5V8_9BACT</name>
<dbReference type="EMBL" id="MHKD01000013">
    <property type="protein sequence ID" value="OGY84588.1"/>
    <property type="molecule type" value="Genomic_DNA"/>
</dbReference>
<dbReference type="NCBIfam" id="TIGR00168">
    <property type="entry name" value="infC"/>
    <property type="match status" value="1"/>
</dbReference>
<dbReference type="Gene3D" id="3.10.20.80">
    <property type="entry name" value="Translation initiation factor 3 (IF-3), N-terminal domain"/>
    <property type="match status" value="1"/>
</dbReference>
<protein>
    <recommendedName>
        <fullName evidence="4">Translation initiation factor IF-3</fullName>
    </recommendedName>
</protein>
<dbReference type="GO" id="GO:0003743">
    <property type="term" value="F:translation initiation factor activity"/>
    <property type="evidence" value="ECO:0007669"/>
    <property type="project" value="UniProtKB-UniRule"/>
</dbReference>
<evidence type="ECO:0000259" key="6">
    <source>
        <dbReference type="Pfam" id="PF05198"/>
    </source>
</evidence>
<dbReference type="InterPro" id="IPR019815">
    <property type="entry name" value="Translation_initiation_fac_3_C"/>
</dbReference>
<dbReference type="Proteomes" id="UP000176952">
    <property type="component" value="Unassembled WGS sequence"/>
</dbReference>
<dbReference type="GO" id="GO:0043022">
    <property type="term" value="F:ribosome binding"/>
    <property type="evidence" value="ECO:0007669"/>
    <property type="project" value="TreeGrafter"/>
</dbReference>
<comment type="similarity">
    <text evidence="1">Belongs to the IF-3 family.</text>
</comment>
<keyword evidence="2 7" id="KW-0396">Initiation factor</keyword>
<comment type="caution">
    <text evidence="7">The sequence shown here is derived from an EMBL/GenBank/DDBJ whole genome shotgun (WGS) entry which is preliminary data.</text>
</comment>
<dbReference type="Pfam" id="PF05198">
    <property type="entry name" value="IF3_N"/>
    <property type="match status" value="1"/>
</dbReference>
<reference evidence="7 8" key="1">
    <citation type="journal article" date="2016" name="Nat. Commun.">
        <title>Thousands of microbial genomes shed light on interconnected biogeochemical processes in an aquifer system.</title>
        <authorList>
            <person name="Anantharaman K."/>
            <person name="Brown C.T."/>
            <person name="Hug L.A."/>
            <person name="Sharon I."/>
            <person name="Castelle C.J."/>
            <person name="Probst A.J."/>
            <person name="Thomas B.C."/>
            <person name="Singh A."/>
            <person name="Wilkins M.J."/>
            <person name="Karaoz U."/>
            <person name="Brodie E.L."/>
            <person name="Williams K.H."/>
            <person name="Hubbard S.S."/>
            <person name="Banfield J.F."/>
        </authorList>
    </citation>
    <scope>NUCLEOTIDE SEQUENCE [LARGE SCALE GENOMIC DNA]</scope>
</reference>
<dbReference type="SUPFAM" id="SSF55200">
    <property type="entry name" value="Translation initiation factor IF3, C-terminal domain"/>
    <property type="match status" value="1"/>
</dbReference>
<dbReference type="GO" id="GO:0032790">
    <property type="term" value="P:ribosome disassembly"/>
    <property type="evidence" value="ECO:0007669"/>
    <property type="project" value="TreeGrafter"/>
</dbReference>
<dbReference type="InterPro" id="IPR036788">
    <property type="entry name" value="T_IF-3_C_sf"/>
</dbReference>
<evidence type="ECO:0000259" key="5">
    <source>
        <dbReference type="Pfam" id="PF00707"/>
    </source>
</evidence>
<evidence type="ECO:0000313" key="7">
    <source>
        <dbReference type="EMBL" id="OGY84588.1"/>
    </source>
</evidence>
<evidence type="ECO:0000256" key="4">
    <source>
        <dbReference type="NCBIfam" id="TIGR00168"/>
    </source>
</evidence>
<dbReference type="GO" id="GO:0016020">
    <property type="term" value="C:membrane"/>
    <property type="evidence" value="ECO:0007669"/>
    <property type="project" value="TreeGrafter"/>
</dbReference>
<dbReference type="SUPFAM" id="SSF54364">
    <property type="entry name" value="Translation initiation factor IF3, N-terminal domain"/>
    <property type="match status" value="1"/>
</dbReference>
<dbReference type="Pfam" id="PF00707">
    <property type="entry name" value="IF3_C"/>
    <property type="match status" value="1"/>
</dbReference>
<accession>A0A1G2B5V8</accession>
<proteinExistence type="inferred from homology"/>